<feature type="compositionally biased region" description="Low complexity" evidence="1">
    <location>
        <begin position="115"/>
        <end position="131"/>
    </location>
</feature>
<evidence type="ECO:0000256" key="1">
    <source>
        <dbReference type="SAM" id="MobiDB-lite"/>
    </source>
</evidence>
<feature type="non-terminal residue" evidence="2">
    <location>
        <position position="147"/>
    </location>
</feature>
<organism evidence="2 3">
    <name type="scientific">Lasiosphaeria miniovina</name>
    <dbReference type="NCBI Taxonomy" id="1954250"/>
    <lineage>
        <taxon>Eukaryota</taxon>
        <taxon>Fungi</taxon>
        <taxon>Dikarya</taxon>
        <taxon>Ascomycota</taxon>
        <taxon>Pezizomycotina</taxon>
        <taxon>Sordariomycetes</taxon>
        <taxon>Sordariomycetidae</taxon>
        <taxon>Sordariales</taxon>
        <taxon>Lasiosphaeriaceae</taxon>
        <taxon>Lasiosphaeria</taxon>
    </lineage>
</organism>
<feature type="non-terminal residue" evidence="2">
    <location>
        <position position="1"/>
    </location>
</feature>
<dbReference type="AlphaFoldDB" id="A0AA40ATY2"/>
<sequence length="147" mass="14403">ATACLTDLASLFTSAPTPPPDLASYIEAHPITNPCSYSIDGSVGGEFSSYLTKAYSWYYSISDDLYSIISECPGASSAVQNEPFCTDGTLANGGGSPATSTGGAGSAAGTGSGSGSSNTKPTSTNGGPRETGLAGAVVLAAGFLGVV</sequence>
<accession>A0AA40ATY2</accession>
<dbReference type="EMBL" id="JAUIRO010000003">
    <property type="protein sequence ID" value="KAK0721965.1"/>
    <property type="molecule type" value="Genomic_DNA"/>
</dbReference>
<protein>
    <recommendedName>
        <fullName evidence="4">Infection structure specific protein</fullName>
    </recommendedName>
</protein>
<name>A0AA40ATY2_9PEZI</name>
<comment type="caution">
    <text evidence="2">The sequence shown here is derived from an EMBL/GenBank/DDBJ whole genome shotgun (WGS) entry which is preliminary data.</text>
</comment>
<reference evidence="2" key="1">
    <citation type="submission" date="2023-06" db="EMBL/GenBank/DDBJ databases">
        <title>Genome-scale phylogeny and comparative genomics of the fungal order Sordariales.</title>
        <authorList>
            <consortium name="Lawrence Berkeley National Laboratory"/>
            <person name="Hensen N."/>
            <person name="Bonometti L."/>
            <person name="Westerberg I."/>
            <person name="Brannstrom I.O."/>
            <person name="Guillou S."/>
            <person name="Cros-Aarteil S."/>
            <person name="Calhoun S."/>
            <person name="Haridas S."/>
            <person name="Kuo A."/>
            <person name="Mondo S."/>
            <person name="Pangilinan J."/>
            <person name="Riley R."/>
            <person name="LaButti K."/>
            <person name="Andreopoulos B."/>
            <person name="Lipzen A."/>
            <person name="Chen C."/>
            <person name="Yanf M."/>
            <person name="Daum C."/>
            <person name="Ng V."/>
            <person name="Clum A."/>
            <person name="Steindorff A."/>
            <person name="Ohm R."/>
            <person name="Martin F."/>
            <person name="Silar P."/>
            <person name="Natvig D."/>
            <person name="Lalanne C."/>
            <person name="Gautier V."/>
            <person name="Ament-velasquez S.L."/>
            <person name="Kruys A."/>
            <person name="Hutchinson M.I."/>
            <person name="Powell A.J."/>
            <person name="Barry K."/>
            <person name="Miller A.N."/>
            <person name="Grigoriev I.V."/>
            <person name="Debuchy R."/>
            <person name="Gladieux P."/>
            <person name="Thoren M.H."/>
            <person name="Johannesson H."/>
        </authorList>
    </citation>
    <scope>NUCLEOTIDE SEQUENCE</scope>
    <source>
        <strain evidence="2">SMH2392-1A</strain>
    </source>
</reference>
<dbReference type="RefSeq" id="XP_060297889.1">
    <property type="nucleotide sequence ID" value="XM_060435647.1"/>
</dbReference>
<proteinExistence type="predicted"/>
<evidence type="ECO:0000313" key="2">
    <source>
        <dbReference type="EMBL" id="KAK0721965.1"/>
    </source>
</evidence>
<gene>
    <name evidence="2" type="ORF">B0T26DRAFT_597413</name>
</gene>
<evidence type="ECO:0000313" key="3">
    <source>
        <dbReference type="Proteomes" id="UP001172101"/>
    </source>
</evidence>
<feature type="region of interest" description="Disordered" evidence="1">
    <location>
        <begin position="89"/>
        <end position="131"/>
    </location>
</feature>
<evidence type="ECO:0008006" key="4">
    <source>
        <dbReference type="Google" id="ProtNLM"/>
    </source>
</evidence>
<feature type="compositionally biased region" description="Gly residues" evidence="1">
    <location>
        <begin position="91"/>
        <end position="114"/>
    </location>
</feature>
<dbReference type="GeneID" id="85318917"/>
<dbReference type="Proteomes" id="UP001172101">
    <property type="component" value="Unassembled WGS sequence"/>
</dbReference>
<keyword evidence="3" id="KW-1185">Reference proteome</keyword>